<dbReference type="Proteomes" id="UP000239239">
    <property type="component" value="Unassembled WGS sequence"/>
</dbReference>
<reference evidence="3 4" key="1">
    <citation type="submission" date="2018-02" db="EMBL/GenBank/DDBJ databases">
        <title>Draft genome sequences of four Legionella pneumophila clinical strains isolated in Ontario.</title>
        <authorList>
            <person name="Fortuna A."/>
            <person name="Ramnarine R."/>
            <person name="Li A."/>
            <person name="Frantz C."/>
            <person name="Mallo G."/>
        </authorList>
    </citation>
    <scope>NUCLEOTIDE SEQUENCE [LARGE SCALE GENOMIC DNA]</scope>
    <source>
        <strain evidence="3 4">LG61</strain>
    </source>
</reference>
<comment type="similarity">
    <text evidence="1">Belongs to the AB hydrolase superfamily.</text>
</comment>
<proteinExistence type="inferred from homology"/>
<dbReference type="GO" id="GO:0016020">
    <property type="term" value="C:membrane"/>
    <property type="evidence" value="ECO:0007669"/>
    <property type="project" value="TreeGrafter"/>
</dbReference>
<dbReference type="SUPFAM" id="SSF53474">
    <property type="entry name" value="alpha/beta-Hydrolases"/>
    <property type="match status" value="1"/>
</dbReference>
<dbReference type="EMBL" id="PQWY01000011">
    <property type="protein sequence ID" value="PPK30566.1"/>
    <property type="molecule type" value="Genomic_DNA"/>
</dbReference>
<gene>
    <name evidence="3" type="ORF">C3928_07310</name>
</gene>
<dbReference type="GO" id="GO:0016787">
    <property type="term" value="F:hydrolase activity"/>
    <property type="evidence" value="ECO:0007669"/>
    <property type="project" value="UniProtKB-KW"/>
</dbReference>
<dbReference type="InterPro" id="IPR029058">
    <property type="entry name" value="AB_hydrolase_fold"/>
</dbReference>
<dbReference type="PANTHER" id="PTHR43798:SF14">
    <property type="entry name" value="SERINE HYDROLASE-LIKE PROTEIN DDB_G0286239"/>
    <property type="match status" value="1"/>
</dbReference>
<organism evidence="3 4">
    <name type="scientific">Legionella pneumophila</name>
    <dbReference type="NCBI Taxonomy" id="446"/>
    <lineage>
        <taxon>Bacteria</taxon>
        <taxon>Pseudomonadati</taxon>
        <taxon>Pseudomonadota</taxon>
        <taxon>Gammaproteobacteria</taxon>
        <taxon>Legionellales</taxon>
        <taxon>Legionellaceae</taxon>
        <taxon>Legionella</taxon>
    </lineage>
</organism>
<protein>
    <submittedName>
        <fullName evidence="3">Alpha/beta hydrolase</fullName>
    </submittedName>
</protein>
<evidence type="ECO:0000313" key="3">
    <source>
        <dbReference type="EMBL" id="PPK30566.1"/>
    </source>
</evidence>
<sequence length="295" mass="32832">MPQLKSFKKVSILTSYQERQVKIPGFTIALKIWNSENPNPVLCLHGKMDNAASFDLLAPLLPDRQLVAVDYPGTGLSSHYPEGVVPHWKNDAFLMCHVIKALGWKSFDIIAHSLGSFLATVLAIAQPKQVNKLVFLDILGPTVHIIENSMAYLPLNIESYLISGKQPRTVFASRDAAIKDRMNIGNISYQAAQALVQRGTKQDKEGWVWTFDPRLRCISSTIPHEDEIRAMFRAIDVPVCLILASQGVSYPDSVFKGRSQAIKNLTIHRVQGGHHVHMDEPAPVAEIISQYLSSK</sequence>
<evidence type="ECO:0000256" key="2">
    <source>
        <dbReference type="ARBA" id="ARBA00022801"/>
    </source>
</evidence>
<evidence type="ECO:0000256" key="1">
    <source>
        <dbReference type="ARBA" id="ARBA00008645"/>
    </source>
</evidence>
<keyword evidence="2 3" id="KW-0378">Hydrolase</keyword>
<dbReference type="Pfam" id="PF00561">
    <property type="entry name" value="Abhydrolase_1"/>
    <property type="match status" value="1"/>
</dbReference>
<dbReference type="InterPro" id="IPR050266">
    <property type="entry name" value="AB_hydrolase_sf"/>
</dbReference>
<comment type="caution">
    <text evidence="3">The sequence shown here is derived from an EMBL/GenBank/DDBJ whole genome shotgun (WGS) entry which is preliminary data.</text>
</comment>
<accession>A0A2S6EZG6</accession>
<dbReference type="Gene3D" id="3.40.50.1820">
    <property type="entry name" value="alpha/beta hydrolase"/>
    <property type="match status" value="1"/>
</dbReference>
<dbReference type="AlphaFoldDB" id="A0A2S6EZG6"/>
<dbReference type="InterPro" id="IPR000073">
    <property type="entry name" value="AB_hydrolase_1"/>
</dbReference>
<dbReference type="PANTHER" id="PTHR43798">
    <property type="entry name" value="MONOACYLGLYCEROL LIPASE"/>
    <property type="match status" value="1"/>
</dbReference>
<dbReference type="OrthoDB" id="149912at2"/>
<name>A0A2S6EZG6_LEGPN</name>
<evidence type="ECO:0000313" key="4">
    <source>
        <dbReference type="Proteomes" id="UP000239239"/>
    </source>
</evidence>